<dbReference type="EMBL" id="JAINUY010000003">
    <property type="protein sequence ID" value="MBZ4035355.1"/>
    <property type="molecule type" value="Genomic_DNA"/>
</dbReference>
<organism evidence="2 3">
    <name type="scientific">Flavobacterium potami</name>
    <dbReference type="NCBI Taxonomy" id="2872310"/>
    <lineage>
        <taxon>Bacteria</taxon>
        <taxon>Pseudomonadati</taxon>
        <taxon>Bacteroidota</taxon>
        <taxon>Flavobacteriia</taxon>
        <taxon>Flavobacteriales</taxon>
        <taxon>Flavobacteriaceae</taxon>
        <taxon>Flavobacterium</taxon>
    </lineage>
</organism>
<evidence type="ECO:0000313" key="2">
    <source>
        <dbReference type="EMBL" id="MBZ4035355.1"/>
    </source>
</evidence>
<dbReference type="Pfam" id="PF03235">
    <property type="entry name" value="GmrSD_N"/>
    <property type="match status" value="1"/>
</dbReference>
<feature type="domain" description="GmrSD restriction endonucleases N-terminal" evidence="1">
    <location>
        <begin position="15"/>
        <end position="240"/>
    </location>
</feature>
<protein>
    <submittedName>
        <fullName evidence="2">DUF262 domain-containing protein</fullName>
    </submittedName>
</protein>
<dbReference type="AlphaFoldDB" id="A0A9X1HAW6"/>
<dbReference type="RefSeq" id="WP_223705981.1">
    <property type="nucleotide sequence ID" value="NZ_JAINUY010000003.1"/>
</dbReference>
<sequence>MNNDLPFGRKISFFELVSEKEYWIEIPIIQRDYAQGRENTEDIRQHFLKTLKAHLLEDKPLDLDFIYGSIEAKTATVSKFVPLDGQQRLTTLFLLHWYLALKDDQIDSFRAVASAATHSKFTYETRISSREFCNALLSNPISLPESAEHKLSGKIRNYPWYFLSWDNDPTISSMLKMLDAVHKLFFDTQGYYQKLTRTKKPIITFQFIELKNFGLSDTLYIKMNSRGKVLTDFENFKAKFEQILEQHDKSSNTKLKDTFSIKIDTVWTDLFWQYRDQKNNTFDKKIMNLFRLLFLNQYALKEKVSNRNLQILFEKKIELNFYKYEILKCFDLESVTNILAQMELLADNEHKLAKHISSLPLFSEQMLFEKVIDPNTNVNITEALQFHALYQYIIYNKTSLGIDHWMRVIRNLTENTIYNEVSEYEASLKSIENLLPHSNAILTYLAAEKSRPKSFWGPQVEEEKIKATLMLKDHKWQKAFAEIEDHPYFNGQIGFLLKFSGISQNINLQDLKNWDLDNSYYNNFISYSNKAAILFGKDGIKPFPDFLFERALLSVGDYMLRKKKNYSFLINGLERDISWKKLLRDDNKERSHLKILLDSISDYDNLESELENIIASASVTDWRRHFIEYPEMIASCGNNKFVRFDESDEILLLEKLQTNGTHREYYSFALYLKLLKMNNTAGYITSNSVESLKYINHINGKRISIAFYIDEYHVKTNDELLNFTEEDDIIDYLKEQNIITDNP</sequence>
<evidence type="ECO:0000259" key="1">
    <source>
        <dbReference type="Pfam" id="PF03235"/>
    </source>
</evidence>
<proteinExistence type="predicted"/>
<reference evidence="2 3" key="1">
    <citation type="journal article" date="2023" name="Antonie Van Leeuwenhoek">
        <title>Flavobacterium potami sp. nov., a multi-metal resistance genes harbouring bacterium isolated from shallow river silt.</title>
        <authorList>
            <person name="Li S."/>
            <person name="Mao S."/>
            <person name="Mu W."/>
            <person name="Guo B."/>
            <person name="Li C."/>
            <person name="Zhu Q."/>
            <person name="Hou X."/>
            <person name="Zhao Y."/>
            <person name="Wei S."/>
            <person name="Liu H."/>
            <person name="Liu A."/>
        </authorList>
    </citation>
    <scope>NUCLEOTIDE SEQUENCE [LARGE SCALE GENOMIC DNA]</scope>
    <source>
        <strain evidence="2 3">17A</strain>
    </source>
</reference>
<comment type="caution">
    <text evidence="2">The sequence shown here is derived from an EMBL/GenBank/DDBJ whole genome shotgun (WGS) entry which is preliminary data.</text>
</comment>
<name>A0A9X1HAW6_9FLAO</name>
<evidence type="ECO:0000313" key="3">
    <source>
        <dbReference type="Proteomes" id="UP001139366"/>
    </source>
</evidence>
<dbReference type="Proteomes" id="UP001139366">
    <property type="component" value="Unassembled WGS sequence"/>
</dbReference>
<keyword evidence="3" id="KW-1185">Reference proteome</keyword>
<dbReference type="InterPro" id="IPR004919">
    <property type="entry name" value="GmrSD_N"/>
</dbReference>
<gene>
    <name evidence="2" type="ORF">K6T82_11305</name>
</gene>
<accession>A0A9X1HAW6</accession>